<dbReference type="InterPro" id="IPR036291">
    <property type="entry name" value="NAD(P)-bd_dom_sf"/>
</dbReference>
<evidence type="ECO:0000256" key="2">
    <source>
        <dbReference type="ARBA" id="ARBA00023002"/>
    </source>
</evidence>
<keyword evidence="6" id="KW-1185">Reference proteome</keyword>
<dbReference type="InterPro" id="IPR020904">
    <property type="entry name" value="Sc_DH/Rdtase_CS"/>
</dbReference>
<dbReference type="AlphaFoldDB" id="A0A2S9KH90"/>
<dbReference type="EC" id="1.1.1.298" evidence="4"/>
<dbReference type="RefSeq" id="WP_105728638.1">
    <property type="nucleotide sequence ID" value="NZ_DAIPCI010000003.1"/>
</dbReference>
<evidence type="ECO:0000256" key="3">
    <source>
        <dbReference type="RuleBase" id="RU000363"/>
    </source>
</evidence>
<dbReference type="EMBL" id="PVLR01000011">
    <property type="protein sequence ID" value="PRD69811.1"/>
    <property type="molecule type" value="Genomic_DNA"/>
</dbReference>
<evidence type="ECO:0000313" key="6">
    <source>
        <dbReference type="Proteomes" id="UP000238326"/>
    </source>
</evidence>
<gene>
    <name evidence="4" type="primary">ydfG</name>
    <name evidence="5" type="ORF">C6P61_04015</name>
    <name evidence="4" type="ORF">F5985_07520</name>
</gene>
<evidence type="ECO:0000313" key="5">
    <source>
        <dbReference type="EMBL" id="PRD69811.1"/>
    </source>
</evidence>
<sequence length="248" mass="26337">MIVFVTGASAGFGAAIARKFVQAGHRVIATARRQDRLEALAAELGDALLPLELDVRDRAAVEALPAALPPEFAAVDVLVNNAGLALGLEPAQRASLDDWQTMIDTNCTGLVQVTRALLPGMVERNRGHVFNLGSVAGSWPYAGGNVYGATKAFVRQFSLNLRADLAGTALRVTDVEPGLCGGTEFSNVRFHGDDEKAAKVYQDVQALSAEDIADTVHWIATRPAHVNVNTIELMPVAQSFAGLTIHRG</sequence>
<dbReference type="EMBL" id="VYSB01000006">
    <property type="protein sequence ID" value="MYZ51985.1"/>
    <property type="molecule type" value="Genomic_DNA"/>
</dbReference>
<evidence type="ECO:0000256" key="1">
    <source>
        <dbReference type="ARBA" id="ARBA00006484"/>
    </source>
</evidence>
<organism evidence="5 6">
    <name type="scientific">Malikia spinosa</name>
    <dbReference type="NCBI Taxonomy" id="86180"/>
    <lineage>
        <taxon>Bacteria</taxon>
        <taxon>Pseudomonadati</taxon>
        <taxon>Pseudomonadota</taxon>
        <taxon>Betaproteobacteria</taxon>
        <taxon>Burkholderiales</taxon>
        <taxon>Comamonadaceae</taxon>
        <taxon>Malikia</taxon>
    </lineage>
</organism>
<dbReference type="PRINTS" id="PR00080">
    <property type="entry name" value="SDRFAMILY"/>
</dbReference>
<dbReference type="InterPro" id="IPR002347">
    <property type="entry name" value="SDR_fam"/>
</dbReference>
<reference evidence="5 6" key="1">
    <citation type="submission" date="2018-03" db="EMBL/GenBank/DDBJ databases">
        <title>Comparative genomics illustrates the genes involved in a hyperalkaliphilic mechanisms of Serpentinomonas isolated from highly-alkaline calcium-rich serpentinized springs.</title>
        <authorList>
            <person name="Suzuki S."/>
            <person name="Ishii S."/>
            <person name="Walworth N."/>
            <person name="Bird L."/>
            <person name="Kuenen J.G."/>
            <person name="Nealson K.H."/>
        </authorList>
    </citation>
    <scope>NUCLEOTIDE SEQUENCE [LARGE SCALE GENOMIC DNA]</scope>
    <source>
        <strain evidence="5 6">83</strain>
    </source>
</reference>
<dbReference type="Pfam" id="PF00106">
    <property type="entry name" value="adh_short"/>
    <property type="match status" value="1"/>
</dbReference>
<dbReference type="PROSITE" id="PS00061">
    <property type="entry name" value="ADH_SHORT"/>
    <property type="match status" value="1"/>
</dbReference>
<name>A0A2S9KH90_9BURK</name>
<dbReference type="GO" id="GO:0035527">
    <property type="term" value="F:3-hydroxypropionate dehydrogenase (NADP+) activity"/>
    <property type="evidence" value="ECO:0007669"/>
    <property type="project" value="UniProtKB-EC"/>
</dbReference>
<dbReference type="FunFam" id="3.40.50.720:FF:000047">
    <property type="entry name" value="NADP-dependent L-serine/L-allo-threonine dehydrogenase"/>
    <property type="match status" value="1"/>
</dbReference>
<comment type="caution">
    <text evidence="5">The sequence shown here is derived from an EMBL/GenBank/DDBJ whole genome shotgun (WGS) entry which is preliminary data.</text>
</comment>
<dbReference type="Proteomes" id="UP000238326">
    <property type="component" value="Unassembled WGS sequence"/>
</dbReference>
<dbReference type="Proteomes" id="UP000481947">
    <property type="component" value="Unassembled WGS sequence"/>
</dbReference>
<dbReference type="Gene3D" id="3.40.50.720">
    <property type="entry name" value="NAD(P)-binding Rossmann-like Domain"/>
    <property type="match status" value="1"/>
</dbReference>
<protein>
    <submittedName>
        <fullName evidence="5">Bifunctional NADP-dependent 3-hydroxy acid dehydrogenase/3-hydroxypropionate dehydrogenase YdfG</fullName>
        <ecNumber evidence="4">1.1.1.298</ecNumber>
        <ecNumber evidence="4">1.1.1.381</ecNumber>
    </submittedName>
</protein>
<dbReference type="PRINTS" id="PR00081">
    <property type="entry name" value="GDHRDH"/>
</dbReference>
<dbReference type="OrthoDB" id="6823797at2"/>
<dbReference type="PANTHER" id="PTHR42901:SF1">
    <property type="entry name" value="ALCOHOL DEHYDROGENASE"/>
    <property type="match status" value="1"/>
</dbReference>
<dbReference type="EC" id="1.1.1.381" evidence="4"/>
<reference evidence="4 7" key="2">
    <citation type="submission" date="2019-09" db="EMBL/GenBank/DDBJ databases">
        <title>Identification of Malikia spinosa a prominent benzene-, toluene-, and ethylbenzene-degrading bacterium: enrichment, isolation and whole genome sequencing.</title>
        <authorList>
            <person name="Tancsics A."/>
            <person name="Revesz F."/>
            <person name="Kriszt B."/>
        </authorList>
    </citation>
    <scope>NUCLEOTIDE SEQUENCE [LARGE SCALE GENOMIC DNA]</scope>
    <source>
        <strain evidence="4 7">AB6</strain>
    </source>
</reference>
<dbReference type="PANTHER" id="PTHR42901">
    <property type="entry name" value="ALCOHOL DEHYDROGENASE"/>
    <property type="match status" value="1"/>
</dbReference>
<dbReference type="SUPFAM" id="SSF51735">
    <property type="entry name" value="NAD(P)-binding Rossmann-fold domains"/>
    <property type="match status" value="1"/>
</dbReference>
<proteinExistence type="inferred from homology"/>
<dbReference type="CDD" id="cd05346">
    <property type="entry name" value="SDR_c5"/>
    <property type="match status" value="1"/>
</dbReference>
<dbReference type="NCBIfam" id="NF007829">
    <property type="entry name" value="PRK10538.1"/>
    <property type="match status" value="1"/>
</dbReference>
<keyword evidence="2 4" id="KW-0560">Oxidoreductase</keyword>
<comment type="similarity">
    <text evidence="1 3">Belongs to the short-chain dehydrogenases/reductases (SDR) family.</text>
</comment>
<evidence type="ECO:0000313" key="4">
    <source>
        <dbReference type="EMBL" id="MYZ51985.1"/>
    </source>
</evidence>
<accession>A0A2S9KH90</accession>
<evidence type="ECO:0000313" key="7">
    <source>
        <dbReference type="Proteomes" id="UP000481947"/>
    </source>
</evidence>